<feature type="region of interest" description="Disordered" evidence="1">
    <location>
        <begin position="58"/>
        <end position="87"/>
    </location>
</feature>
<evidence type="ECO:0000256" key="1">
    <source>
        <dbReference type="SAM" id="MobiDB-lite"/>
    </source>
</evidence>
<protein>
    <submittedName>
        <fullName evidence="3">Uncharacterized protein</fullName>
    </submittedName>
</protein>
<accession>A0A9W2WGW0</accession>
<keyword evidence="2" id="KW-1185">Reference proteome</keyword>
<feature type="compositionally biased region" description="Low complexity" evidence="1">
    <location>
        <begin position="182"/>
        <end position="193"/>
    </location>
</feature>
<feature type="compositionally biased region" description="Basic and acidic residues" evidence="1">
    <location>
        <begin position="227"/>
        <end position="236"/>
    </location>
</feature>
<name>A0A9W2WGW0_PHYMC</name>
<dbReference type="AlphaFoldDB" id="A0A9W2WGW0"/>
<dbReference type="RefSeq" id="XP_054938456.1">
    <property type="nucleotide sequence ID" value="XM_055082481.1"/>
</dbReference>
<feature type="region of interest" description="Disordered" evidence="1">
    <location>
        <begin position="149"/>
        <end position="258"/>
    </location>
</feature>
<evidence type="ECO:0000313" key="3">
    <source>
        <dbReference type="RefSeq" id="XP_054938456.1"/>
    </source>
</evidence>
<dbReference type="GeneID" id="129391829"/>
<evidence type="ECO:0000313" key="2">
    <source>
        <dbReference type="Proteomes" id="UP000248484"/>
    </source>
</evidence>
<dbReference type="KEGG" id="pcad:129391829"/>
<organism evidence="2 3">
    <name type="scientific">Physeter macrocephalus</name>
    <name type="common">Sperm whale</name>
    <name type="synonym">Physeter catodon</name>
    <dbReference type="NCBI Taxonomy" id="9755"/>
    <lineage>
        <taxon>Eukaryota</taxon>
        <taxon>Metazoa</taxon>
        <taxon>Chordata</taxon>
        <taxon>Craniata</taxon>
        <taxon>Vertebrata</taxon>
        <taxon>Euteleostomi</taxon>
        <taxon>Mammalia</taxon>
        <taxon>Eutheria</taxon>
        <taxon>Laurasiatheria</taxon>
        <taxon>Artiodactyla</taxon>
        <taxon>Whippomorpha</taxon>
        <taxon>Cetacea</taxon>
        <taxon>Odontoceti</taxon>
        <taxon>Physeteridae</taxon>
        <taxon>Physeter</taxon>
    </lineage>
</organism>
<feature type="compositionally biased region" description="Basic residues" evidence="1">
    <location>
        <begin position="68"/>
        <end position="77"/>
    </location>
</feature>
<proteinExistence type="predicted"/>
<dbReference type="PROSITE" id="PS51257">
    <property type="entry name" value="PROKAR_LIPOPROTEIN"/>
    <property type="match status" value="1"/>
</dbReference>
<dbReference type="Proteomes" id="UP000248484">
    <property type="component" value="Unplaced"/>
</dbReference>
<gene>
    <name evidence="3" type="primary">LOC129391829</name>
</gene>
<sequence length="258" mass="27517">MRKSEFWSLFGQQEPGSSHVTSLGSAACMCKWHRPMGDSQSEYCVTPTRNRLLAPLGSRGQRLGSFPKRVHPSRAHSPRQGPALGQKSAQWARVGAASRASRVSNCASWESRGAFPPFVSGVGAKGQKNVSLHEPPALQPSAWRVALGGAHAAPGPSLPRRVLTPQGAGEGAREGGDFKTIPRTAARPAAPAEDAGRTNGHSPSSGRPAGSRTHGARSHPDVNPNLREADKKEMKKPITWRESTTRLLGGKSKRQKPV</sequence>
<dbReference type="OrthoDB" id="9685926at2759"/>
<reference evidence="3" key="1">
    <citation type="submission" date="2025-08" db="UniProtKB">
        <authorList>
            <consortium name="RefSeq"/>
        </authorList>
    </citation>
    <scope>IDENTIFICATION</scope>
    <source>
        <tissue evidence="3">Muscle</tissue>
    </source>
</reference>